<dbReference type="InterPro" id="IPR002156">
    <property type="entry name" value="RNaseH_domain"/>
</dbReference>
<keyword evidence="3" id="KW-0695">RNA-directed DNA polymerase</keyword>
<dbReference type="Pfam" id="PF13456">
    <property type="entry name" value="RVT_3"/>
    <property type="match status" value="1"/>
</dbReference>
<dbReference type="Proteomes" id="UP000634136">
    <property type="component" value="Unassembled WGS sequence"/>
</dbReference>
<feature type="domain" description="RNase H type-1" evidence="1">
    <location>
        <begin position="371"/>
        <end position="445"/>
    </location>
</feature>
<dbReference type="Gene3D" id="3.30.420.10">
    <property type="entry name" value="Ribonuclease H-like superfamily/Ribonuclease H"/>
    <property type="match status" value="1"/>
</dbReference>
<evidence type="ECO:0000313" key="4">
    <source>
        <dbReference type="Proteomes" id="UP000634136"/>
    </source>
</evidence>
<evidence type="ECO:0000259" key="1">
    <source>
        <dbReference type="Pfam" id="PF13456"/>
    </source>
</evidence>
<dbReference type="SUPFAM" id="SSF53098">
    <property type="entry name" value="Ribonuclease H-like"/>
    <property type="match status" value="1"/>
</dbReference>
<reference evidence="3" key="1">
    <citation type="submission" date="2020-09" db="EMBL/GenBank/DDBJ databases">
        <title>Genome-Enabled Discovery of Anthraquinone Biosynthesis in Senna tora.</title>
        <authorList>
            <person name="Kang S.-H."/>
            <person name="Pandey R.P."/>
            <person name="Lee C.-M."/>
            <person name="Sim J.-S."/>
            <person name="Jeong J.-T."/>
            <person name="Choi B.-S."/>
            <person name="Jung M."/>
            <person name="Ginzburg D."/>
            <person name="Zhao K."/>
            <person name="Won S.Y."/>
            <person name="Oh T.-J."/>
            <person name="Yu Y."/>
            <person name="Kim N.-H."/>
            <person name="Lee O.R."/>
            <person name="Lee T.-H."/>
            <person name="Bashyal P."/>
            <person name="Kim T.-S."/>
            <person name="Lee W.-H."/>
            <person name="Kawkins C."/>
            <person name="Kim C.-K."/>
            <person name="Kim J.S."/>
            <person name="Ahn B.O."/>
            <person name="Rhee S.Y."/>
            <person name="Sohng J.K."/>
        </authorList>
    </citation>
    <scope>NUCLEOTIDE SEQUENCE</scope>
    <source>
        <tissue evidence="3">Leaf</tissue>
    </source>
</reference>
<dbReference type="CDD" id="cd06222">
    <property type="entry name" value="RNase_H_like"/>
    <property type="match status" value="1"/>
</dbReference>
<organism evidence="3 4">
    <name type="scientific">Senna tora</name>
    <dbReference type="NCBI Taxonomy" id="362788"/>
    <lineage>
        <taxon>Eukaryota</taxon>
        <taxon>Viridiplantae</taxon>
        <taxon>Streptophyta</taxon>
        <taxon>Embryophyta</taxon>
        <taxon>Tracheophyta</taxon>
        <taxon>Spermatophyta</taxon>
        <taxon>Magnoliopsida</taxon>
        <taxon>eudicotyledons</taxon>
        <taxon>Gunneridae</taxon>
        <taxon>Pentapetalae</taxon>
        <taxon>rosids</taxon>
        <taxon>fabids</taxon>
        <taxon>Fabales</taxon>
        <taxon>Fabaceae</taxon>
        <taxon>Caesalpinioideae</taxon>
        <taxon>Cassia clade</taxon>
        <taxon>Senna</taxon>
    </lineage>
</organism>
<dbReference type="GO" id="GO:0003676">
    <property type="term" value="F:nucleic acid binding"/>
    <property type="evidence" value="ECO:0007669"/>
    <property type="project" value="InterPro"/>
</dbReference>
<evidence type="ECO:0000313" key="3">
    <source>
        <dbReference type="EMBL" id="KAF7834649.1"/>
    </source>
</evidence>
<dbReference type="AlphaFoldDB" id="A0A834WYK0"/>
<dbReference type="GO" id="GO:0003964">
    <property type="term" value="F:RNA-directed DNA polymerase activity"/>
    <property type="evidence" value="ECO:0007669"/>
    <property type="project" value="UniProtKB-KW"/>
</dbReference>
<dbReference type="InterPro" id="IPR036397">
    <property type="entry name" value="RNaseH_sf"/>
</dbReference>
<dbReference type="InterPro" id="IPR026960">
    <property type="entry name" value="RVT-Znf"/>
</dbReference>
<keyword evidence="3" id="KW-0548">Nucleotidyltransferase</keyword>
<gene>
    <name evidence="3" type="ORF">G2W53_009508</name>
</gene>
<keyword evidence="3" id="KW-0808">Transferase</keyword>
<accession>A0A834WYK0</accession>
<name>A0A834WYK0_9FABA</name>
<comment type="caution">
    <text evidence="3">The sequence shown here is derived from an EMBL/GenBank/DDBJ whole genome shotgun (WGS) entry which is preliminary data.</text>
</comment>
<proteinExistence type="predicted"/>
<dbReference type="InterPro" id="IPR044730">
    <property type="entry name" value="RNase_H-like_dom_plant"/>
</dbReference>
<evidence type="ECO:0000259" key="2">
    <source>
        <dbReference type="Pfam" id="PF13966"/>
    </source>
</evidence>
<sequence length="482" mass="55304">MVRRKRNKIEALVNNAGEWIYDNDTLEKKSIDYFHDLYNDDDVSGGKDALWARVLRGKYHCGDDLIPQMKCSSNSSRLWKAVVRNWNHVNDGMEWRVPDCNRLCDIATAPIPSDIFSAKVSEYVTPSGEWNWNQFQFLIPDHARLKIAAILPPSDGNEQDKLDWKFSKDGGFSVKTAYQSIVGMNEGVEDNFFRRVWHLKVPQRVKSFIWLCRHNKLLTNFERVKRCMIDSSICTRCNSGSEDSLHVLRDCPRVKGIWMHLVKPCHWHFFFSADLHSWLKTNLQKNFGSTDLEWTATFAIACWSVWRWHNEHVFGMNDGIHTDPFFTIVQRVHNCNSNFGAMLSNAKRKLERVNKSIKWLPVEVEYGILLLLSGLCTAWIHGFRRVIIEVDSLVAYGMVQGSLSDSHPCASLVWRIHGLLEKDWDVCFQHIYREGNTVTDAMSRAAYQSGKDLSFVDNPPSGVAAALEADLRGFGSSRAVVV</sequence>
<dbReference type="GO" id="GO:0004523">
    <property type="term" value="F:RNA-DNA hybrid ribonuclease activity"/>
    <property type="evidence" value="ECO:0007669"/>
    <property type="project" value="InterPro"/>
</dbReference>
<dbReference type="PANTHER" id="PTHR34023">
    <property type="entry name" value="RNASE H DOMAIN-CONTAINING PROTEIN"/>
    <property type="match status" value="1"/>
</dbReference>
<dbReference type="Pfam" id="PF13966">
    <property type="entry name" value="zf-RVT"/>
    <property type="match status" value="1"/>
</dbReference>
<protein>
    <submittedName>
        <fullName evidence="3">Non-LTR retroelement reverse transcriptase-like</fullName>
    </submittedName>
</protein>
<dbReference type="EMBL" id="JAAIUW010000004">
    <property type="protein sequence ID" value="KAF7834649.1"/>
    <property type="molecule type" value="Genomic_DNA"/>
</dbReference>
<feature type="domain" description="Reverse transcriptase zinc-binding" evidence="2">
    <location>
        <begin position="172"/>
        <end position="258"/>
    </location>
</feature>
<dbReference type="OrthoDB" id="1433099at2759"/>
<keyword evidence="4" id="KW-1185">Reference proteome</keyword>
<dbReference type="PANTHER" id="PTHR34023:SF4">
    <property type="entry name" value="RNASE H TYPE-1 DOMAIN-CONTAINING PROTEIN"/>
    <property type="match status" value="1"/>
</dbReference>
<dbReference type="InterPro" id="IPR012337">
    <property type="entry name" value="RNaseH-like_sf"/>
</dbReference>